<organism evidence="1 2">
    <name type="scientific">Dermacentor silvarum</name>
    <name type="common">Tick</name>
    <dbReference type="NCBI Taxonomy" id="543639"/>
    <lineage>
        <taxon>Eukaryota</taxon>
        <taxon>Metazoa</taxon>
        <taxon>Ecdysozoa</taxon>
        <taxon>Arthropoda</taxon>
        <taxon>Chelicerata</taxon>
        <taxon>Arachnida</taxon>
        <taxon>Acari</taxon>
        <taxon>Parasitiformes</taxon>
        <taxon>Ixodida</taxon>
        <taxon>Ixodoidea</taxon>
        <taxon>Ixodidae</taxon>
        <taxon>Rhipicephalinae</taxon>
        <taxon>Dermacentor</taxon>
    </lineage>
</organism>
<proteinExistence type="predicted"/>
<gene>
    <name evidence="1" type="ORF">HPB49_023228</name>
</gene>
<name>A0ACB8CTF1_DERSI</name>
<keyword evidence="2" id="KW-1185">Reference proteome</keyword>
<dbReference type="Proteomes" id="UP000821865">
    <property type="component" value="Chromosome 5"/>
</dbReference>
<evidence type="ECO:0000313" key="2">
    <source>
        <dbReference type="Proteomes" id="UP000821865"/>
    </source>
</evidence>
<reference evidence="1" key="1">
    <citation type="submission" date="2020-05" db="EMBL/GenBank/DDBJ databases">
        <title>Large-scale comparative analyses of tick genomes elucidate their genetic diversity and vector capacities.</title>
        <authorList>
            <person name="Jia N."/>
            <person name="Wang J."/>
            <person name="Shi W."/>
            <person name="Du L."/>
            <person name="Sun Y."/>
            <person name="Zhan W."/>
            <person name="Jiang J."/>
            <person name="Wang Q."/>
            <person name="Zhang B."/>
            <person name="Ji P."/>
            <person name="Sakyi L.B."/>
            <person name="Cui X."/>
            <person name="Yuan T."/>
            <person name="Jiang B."/>
            <person name="Yang W."/>
            <person name="Lam T.T.-Y."/>
            <person name="Chang Q."/>
            <person name="Ding S."/>
            <person name="Wang X."/>
            <person name="Zhu J."/>
            <person name="Ruan X."/>
            <person name="Zhao L."/>
            <person name="Wei J."/>
            <person name="Que T."/>
            <person name="Du C."/>
            <person name="Cheng J."/>
            <person name="Dai P."/>
            <person name="Han X."/>
            <person name="Huang E."/>
            <person name="Gao Y."/>
            <person name="Liu J."/>
            <person name="Shao H."/>
            <person name="Ye R."/>
            <person name="Li L."/>
            <person name="Wei W."/>
            <person name="Wang X."/>
            <person name="Wang C."/>
            <person name="Yang T."/>
            <person name="Huo Q."/>
            <person name="Li W."/>
            <person name="Guo W."/>
            <person name="Chen H."/>
            <person name="Zhou L."/>
            <person name="Ni X."/>
            <person name="Tian J."/>
            <person name="Zhou Y."/>
            <person name="Sheng Y."/>
            <person name="Liu T."/>
            <person name="Pan Y."/>
            <person name="Xia L."/>
            <person name="Li J."/>
            <person name="Zhao F."/>
            <person name="Cao W."/>
        </authorList>
    </citation>
    <scope>NUCLEOTIDE SEQUENCE</scope>
    <source>
        <strain evidence="1">Dsil-2018</strain>
    </source>
</reference>
<dbReference type="EMBL" id="CM023474">
    <property type="protein sequence ID" value="KAH7950374.1"/>
    <property type="molecule type" value="Genomic_DNA"/>
</dbReference>
<comment type="caution">
    <text evidence="1">The sequence shown here is derived from an EMBL/GenBank/DDBJ whole genome shotgun (WGS) entry which is preliminary data.</text>
</comment>
<evidence type="ECO:0000313" key="1">
    <source>
        <dbReference type="EMBL" id="KAH7950374.1"/>
    </source>
</evidence>
<accession>A0ACB8CTF1</accession>
<protein>
    <submittedName>
        <fullName evidence="1">Uncharacterized protein</fullName>
    </submittedName>
</protein>
<sequence length="732" mass="79364">MSTAAAPKSDSRTKFKSKLSFLHSTSTGASSSLSNKQANLPELLALLTTQQRADEDERLCAVVGNTIEPLVSRCLSKGELLTTPATTSSDKEGEESVSEVVENETSFTGEEEAILDEKAEPKALTVSDVVVRKVREVHLENGLCQEDDLLDDLLGSSKAPLILEGTPTAFLHRGSAYRPFHEDLYSFSILYRDLDDEDNECGCLRLVQDAVTAGSRLPRSNDSGRQYTVAVDFGPRRARANSSNGKPCEAAVEGEDEEQNKRRKKDGWSQVPSPARRQPRALQALQQTCDAEAPGPGVGYCPVFRRARVIGAEAKRRNRGALLTSLPETLRRSRAREVQQLRVKIDKLLEIAGNTSAESGRVKIVPRRRVPASTNAPGSIASYIPALASFEPCQAVPAPKPNGRRRKFCTRSASTSSGPGRSTSNLHSIVHYQDPATKNAAAHLSIEDAATAGSRSVRSNNGGRQYAPVADVDGPRRERSRFIGLREFATNGKDEEQETRRRKDGRRQVALTTSSSSVTEPLPALQQTCDADARPTPAARRFIVLTIYTLVEARRRNCGARGGAAKTVPDRAVPDARCSSFVSRSRRFFEYGSVPRCPPRSPHGEAGEEDTEVYPMPEKTCSAIAERGGSEEPHSQERGRRPPPPPGMGAGVQDSAKQSPQPRPKQRRRYPSPRSRPDVAGRSKGAAGARIVRTARAREAAALCSEAVLVVRPLGITHDQQAGAADLGGQYG</sequence>